<sequence>MQRVKVLLFLFIFLNGNTPIKAATFYISSSSGNDNETAARAQNENSPWKSIDKLNSIMNSLSPGDKVLFKRGDVFYGTIKINRHNNSNNAIEFGAYGTGDKPIITSFVEVNGWSSVGNGVYEAELRITEIEKINVFTIDETPYELGRFPNFDGPNKGYLNIESTPNNNSIISSNLSGSSNWSGGEIVIRKNPWIIDRHNISSHSSTRINYSTNSSHYNANKGYGFFIQNHLNTLDQFGEWYYDKNNQKLYVYFGDRSPANHTVKISNLPYLISFGWDIGNITINDLDLRGANTTGIRIQQGTNVKILNTNISLTGENAILGILSHDLEISNCSINHSLNNGIQIQNSTRNVKILNNEIKNTHVFNGMGMSADLNGQAIYTTNDSHNGLIENNRIYNTGYIAINFGGNNTVVKNNFIDNFCMHKSDGGGIYTWEGPDNKNMSGRVVEGNIIVNGVGYKEGTLYNGTISPTPIEGIYLDDNSSGIEIKNNTVSNVSNNGVYFHNARNILYENNLSYSCQQHVLLSHDEYGDPIRNIKIENNIFFTPNPNEKFLKVFSIKDDFEYMGNFHNNYYINPFGNDFGFINEFLHPNLNIDSKLMNLSWWGRDSSGHLTPKEHPYLEVLERSENNLFRNKDFTENVQHTFCNGNCDRTWSNNEFFQGGHVVVNTKVKSKFTLETGSLKENKYYLLKFTAKSNKEGYISLEFNENVDPWRFLTETRGFNISKDIQEYEFIFYNNIETRSSFITLKSELNDFSYGLDEVELLEIEVDQFNAEDFLFFEYNNTPSPQRFPLSGSYLDAKNNSFTSAIEIPPFSSAALIRLSTEKTQEHEPPIIQFISPSTDRQLFVGEKLKIEIEAESKYSEINIIEVYVDEILIKSFKNTPEIFEQVFEEEGDFILKAKAIDINGMEAFSESLNISVSHSEIAPTISWLSPSDNDFFFESDPIKLEVSVDSDEQNIENVEFSINNNVVGFSNTLPYQISLPNLPLGSHNLKAIAKSSNGLFGETEIITINVVAAANIPPSIIISSPSNNSTFTFGDVISINTEAQDTDGTITQVEFFNGTSHIGILSSEPFTFVWDNAPLGNHSITARATDDKGAVAISSPINIQVNEKTNIAPTINITSPSNNSTFTFGDVISINAEALDADRTITQVEFFNGTSHIGTLSSEPFTFVWGNAPLGNHSITARATDDKGAVAISSPINIQVNEKTNIAPTINITSPSNNSTFT</sequence>
<dbReference type="SUPFAM" id="SSF51126">
    <property type="entry name" value="Pectin lyase-like"/>
    <property type="match status" value="1"/>
</dbReference>
<dbReference type="InterPro" id="IPR039448">
    <property type="entry name" value="Beta_helix"/>
</dbReference>
<evidence type="ECO:0000313" key="4">
    <source>
        <dbReference type="Proteomes" id="UP001165489"/>
    </source>
</evidence>
<proteinExistence type="predicted"/>
<dbReference type="PANTHER" id="PTHR36453">
    <property type="entry name" value="SECRETED PROTEIN-RELATED"/>
    <property type="match status" value="1"/>
</dbReference>
<dbReference type="Gene3D" id="2.60.120.260">
    <property type="entry name" value="Galactose-binding domain-like"/>
    <property type="match status" value="1"/>
</dbReference>
<feature type="chain" id="PRO_5046978393" evidence="1">
    <location>
        <begin position="23"/>
        <end position="1223"/>
    </location>
</feature>
<feature type="signal peptide" evidence="1">
    <location>
        <begin position="1"/>
        <end position="22"/>
    </location>
</feature>
<evidence type="ECO:0000313" key="3">
    <source>
        <dbReference type="EMBL" id="MCH7411688.1"/>
    </source>
</evidence>
<dbReference type="Proteomes" id="UP001165489">
    <property type="component" value="Unassembled WGS sequence"/>
</dbReference>
<dbReference type="Gene3D" id="2.60.40.10">
    <property type="entry name" value="Immunoglobulins"/>
    <property type="match status" value="4"/>
</dbReference>
<dbReference type="InterPro" id="IPR013783">
    <property type="entry name" value="Ig-like_fold"/>
</dbReference>
<dbReference type="InterPro" id="IPR012334">
    <property type="entry name" value="Pectin_lyas_fold"/>
</dbReference>
<dbReference type="Pfam" id="PF17957">
    <property type="entry name" value="Big_7"/>
    <property type="match status" value="3"/>
</dbReference>
<accession>A0ABS9V5N3</accession>
<keyword evidence="1" id="KW-0732">Signal</keyword>
<dbReference type="InterPro" id="IPR011050">
    <property type="entry name" value="Pectin_lyase_fold/virulence"/>
</dbReference>
<feature type="non-terminal residue" evidence="3">
    <location>
        <position position="1223"/>
    </location>
</feature>
<dbReference type="Gene3D" id="2.160.20.10">
    <property type="entry name" value="Single-stranded right-handed beta-helix, Pectin lyase-like"/>
    <property type="match status" value="2"/>
</dbReference>
<comment type="caution">
    <text evidence="3">The sequence shown here is derived from an EMBL/GenBank/DDBJ whole genome shotgun (WGS) entry which is preliminary data.</text>
</comment>
<name>A0ABS9V5N3_9BACT</name>
<protein>
    <submittedName>
        <fullName evidence="3">Ig-like domain-containing protein</fullName>
    </submittedName>
</protein>
<reference evidence="3" key="1">
    <citation type="submission" date="2022-03" db="EMBL/GenBank/DDBJ databases">
        <title>De novo assembled genomes of Belliella spp. (Cyclobacteriaceae) strains.</title>
        <authorList>
            <person name="Szabo A."/>
            <person name="Korponai K."/>
            <person name="Felfoldi T."/>
        </authorList>
    </citation>
    <scope>NUCLEOTIDE SEQUENCE</scope>
    <source>
        <strain evidence="3">DSM 111904</strain>
    </source>
</reference>
<evidence type="ECO:0000259" key="2">
    <source>
        <dbReference type="Pfam" id="PF13229"/>
    </source>
</evidence>
<dbReference type="Pfam" id="PF13229">
    <property type="entry name" value="Beta_helix"/>
    <property type="match status" value="1"/>
</dbReference>
<dbReference type="SUPFAM" id="SSF49785">
    <property type="entry name" value="Galactose-binding domain-like"/>
    <property type="match status" value="1"/>
</dbReference>
<dbReference type="SMART" id="SM00710">
    <property type="entry name" value="PbH1"/>
    <property type="match status" value="7"/>
</dbReference>
<gene>
    <name evidence="3" type="ORF">MM239_20040</name>
</gene>
<dbReference type="RefSeq" id="WP_241350117.1">
    <property type="nucleotide sequence ID" value="NZ_JAKZGP010000100.1"/>
</dbReference>
<dbReference type="InterPro" id="IPR006626">
    <property type="entry name" value="PbH1"/>
</dbReference>
<dbReference type="EMBL" id="JAKZGP010000100">
    <property type="protein sequence ID" value="MCH7411688.1"/>
    <property type="molecule type" value="Genomic_DNA"/>
</dbReference>
<dbReference type="InterPro" id="IPR008979">
    <property type="entry name" value="Galactose-bd-like_sf"/>
</dbReference>
<organism evidence="3 4">
    <name type="scientific">Belliella filtrata</name>
    <dbReference type="NCBI Taxonomy" id="2923435"/>
    <lineage>
        <taxon>Bacteria</taxon>
        <taxon>Pseudomonadati</taxon>
        <taxon>Bacteroidota</taxon>
        <taxon>Cytophagia</taxon>
        <taxon>Cytophagales</taxon>
        <taxon>Cyclobacteriaceae</taxon>
        <taxon>Belliella</taxon>
    </lineage>
</organism>
<feature type="domain" description="Right handed beta helix" evidence="2">
    <location>
        <begin position="278"/>
        <end position="437"/>
    </location>
</feature>
<evidence type="ECO:0000256" key="1">
    <source>
        <dbReference type="SAM" id="SignalP"/>
    </source>
</evidence>
<keyword evidence="4" id="KW-1185">Reference proteome</keyword>
<dbReference type="PANTHER" id="PTHR36453:SF1">
    <property type="entry name" value="RIGHT HANDED BETA HELIX DOMAIN-CONTAINING PROTEIN"/>
    <property type="match status" value="1"/>
</dbReference>